<name>A0A0K1PEC3_9BACT</name>
<dbReference type="PANTHER" id="PTHR42695">
    <property type="entry name" value="GLUTAMINE AMIDOTRANSFERASE YLR126C-RELATED"/>
    <property type="match status" value="1"/>
</dbReference>
<dbReference type="SUPFAM" id="SSF52317">
    <property type="entry name" value="Class I glutamine amidotransferase-like"/>
    <property type="match status" value="1"/>
</dbReference>
<dbReference type="EMBL" id="CP012332">
    <property type="protein sequence ID" value="AKU91888.1"/>
    <property type="molecule type" value="Genomic_DNA"/>
</dbReference>
<dbReference type="KEGG" id="vin:AKJ08_2275"/>
<proteinExistence type="predicted"/>
<dbReference type="InterPro" id="IPR017926">
    <property type="entry name" value="GATASE"/>
</dbReference>
<dbReference type="Gene3D" id="3.40.50.880">
    <property type="match status" value="1"/>
</dbReference>
<dbReference type="AlphaFoldDB" id="A0A0K1PEC3"/>
<dbReference type="Pfam" id="PF00117">
    <property type="entry name" value="GATase"/>
    <property type="match status" value="1"/>
</dbReference>
<feature type="domain" description="Glutamine amidotransferase" evidence="1">
    <location>
        <begin position="54"/>
        <end position="194"/>
    </location>
</feature>
<dbReference type="Proteomes" id="UP000055590">
    <property type="component" value="Chromosome"/>
</dbReference>
<evidence type="ECO:0000313" key="2">
    <source>
        <dbReference type="EMBL" id="AKU91888.1"/>
    </source>
</evidence>
<dbReference type="PANTHER" id="PTHR42695:SF5">
    <property type="entry name" value="GLUTAMINE AMIDOTRANSFERASE YLR126C-RELATED"/>
    <property type="match status" value="1"/>
</dbReference>
<dbReference type="InterPro" id="IPR044992">
    <property type="entry name" value="ChyE-like"/>
</dbReference>
<gene>
    <name evidence="2" type="ORF">AKJ08_2275</name>
</gene>
<dbReference type="CDD" id="cd01741">
    <property type="entry name" value="GATase1_1"/>
    <property type="match status" value="1"/>
</dbReference>
<reference evidence="2 3" key="1">
    <citation type="submission" date="2015-08" db="EMBL/GenBank/DDBJ databases">
        <authorList>
            <person name="Babu N.S."/>
            <person name="Beckwith C.J."/>
            <person name="Beseler K.G."/>
            <person name="Brison A."/>
            <person name="Carone J.V."/>
            <person name="Caskin T.P."/>
            <person name="Diamond M."/>
            <person name="Durham M.E."/>
            <person name="Foxe J.M."/>
            <person name="Go M."/>
            <person name="Henderson B.A."/>
            <person name="Jones I.B."/>
            <person name="McGettigan J.A."/>
            <person name="Micheletti S.J."/>
            <person name="Nasrallah M.E."/>
            <person name="Ortiz D."/>
            <person name="Piller C.R."/>
            <person name="Privatt S.R."/>
            <person name="Schneider S.L."/>
            <person name="Sharp S."/>
            <person name="Smith T.C."/>
            <person name="Stanton J.D."/>
            <person name="Ullery H.E."/>
            <person name="Wilson R.J."/>
            <person name="Serrano M.G."/>
            <person name="Buck G."/>
            <person name="Lee V."/>
            <person name="Wang Y."/>
            <person name="Carvalho R."/>
            <person name="Voegtly L."/>
            <person name="Shi R."/>
            <person name="Duckworth R."/>
            <person name="Johnson A."/>
            <person name="Loviza R."/>
            <person name="Walstead R."/>
            <person name="Shah Z."/>
            <person name="Kiflezghi M."/>
            <person name="Wade K."/>
            <person name="Ball S.L."/>
            <person name="Bradley K.W."/>
            <person name="Asai D.J."/>
            <person name="Bowman C.A."/>
            <person name="Russell D.A."/>
            <person name="Pope W.H."/>
            <person name="Jacobs-Sera D."/>
            <person name="Hendrix R.W."/>
            <person name="Hatfull G.F."/>
        </authorList>
    </citation>
    <scope>NUCLEOTIDE SEQUENCE [LARGE SCALE GENOMIC DNA]</scope>
    <source>
        <strain evidence="2 3">DSM 27710</strain>
    </source>
</reference>
<sequence length="232" mass="24922">MTLPRLLLLKAGSTHPDVVSACGDYDEWFRRALPGGQSRCETVAVSEGAELPSPEGYGGAIITGSPSGVRDEAPWMERLSVWALGAADGGLPILAVCFGHQLLGEALGGRVEASPRGWELGSVEVDLSPEGRDDPLFDGLPPRLVVGATHRDELVRPPSGLGARRLASNAHSPWQAFSAGPRIRAVQFHPEVDAAIAKRVLAVHGLDEPVRQSDHGRRILANWDRHFVRRCS</sequence>
<dbReference type="STRING" id="1391653.AKJ08_2275"/>
<dbReference type="InterPro" id="IPR029062">
    <property type="entry name" value="Class_I_gatase-like"/>
</dbReference>
<organism evidence="2 3">
    <name type="scientific">Vulgatibacter incomptus</name>
    <dbReference type="NCBI Taxonomy" id="1391653"/>
    <lineage>
        <taxon>Bacteria</taxon>
        <taxon>Pseudomonadati</taxon>
        <taxon>Myxococcota</taxon>
        <taxon>Myxococcia</taxon>
        <taxon>Myxococcales</taxon>
        <taxon>Cystobacterineae</taxon>
        <taxon>Vulgatibacteraceae</taxon>
        <taxon>Vulgatibacter</taxon>
    </lineage>
</organism>
<dbReference type="PATRIC" id="fig|1391653.3.peg.2374"/>
<evidence type="ECO:0000259" key="1">
    <source>
        <dbReference type="Pfam" id="PF00117"/>
    </source>
</evidence>
<evidence type="ECO:0000313" key="3">
    <source>
        <dbReference type="Proteomes" id="UP000055590"/>
    </source>
</evidence>
<dbReference type="GO" id="GO:0005829">
    <property type="term" value="C:cytosol"/>
    <property type="evidence" value="ECO:0007669"/>
    <property type="project" value="TreeGrafter"/>
</dbReference>
<dbReference type="PROSITE" id="PS51273">
    <property type="entry name" value="GATASE_TYPE_1"/>
    <property type="match status" value="1"/>
</dbReference>
<protein>
    <submittedName>
        <fullName evidence="2">GMP synthase</fullName>
    </submittedName>
</protein>
<keyword evidence="3" id="KW-1185">Reference proteome</keyword>
<dbReference type="RefSeq" id="WP_050726135.1">
    <property type="nucleotide sequence ID" value="NZ_CP012332.1"/>
</dbReference>
<accession>A0A0K1PEC3</accession>